<evidence type="ECO:0000256" key="2">
    <source>
        <dbReference type="SAM" id="MobiDB-lite"/>
    </source>
</evidence>
<feature type="region of interest" description="Disordered" evidence="2">
    <location>
        <begin position="808"/>
        <end position="828"/>
    </location>
</feature>
<feature type="compositionally biased region" description="Polar residues" evidence="2">
    <location>
        <begin position="402"/>
        <end position="420"/>
    </location>
</feature>
<feature type="compositionally biased region" description="Basic residues" evidence="2">
    <location>
        <begin position="351"/>
        <end position="363"/>
    </location>
</feature>
<dbReference type="InterPro" id="IPR005026">
    <property type="entry name" value="SAPAP"/>
</dbReference>
<dbReference type="PANTHER" id="PTHR12353">
    <property type="entry name" value="DISKS LARGE-ASSOCIATED PROTEIN DAP SAP90/PSD-95-ASSOCIATED PROTEIN"/>
    <property type="match status" value="1"/>
</dbReference>
<comment type="caution">
    <text evidence="3">The sequence shown here is derived from an EMBL/GenBank/DDBJ whole genome shotgun (WGS) entry which is preliminary data.</text>
</comment>
<feature type="compositionally biased region" description="Basic residues" evidence="2">
    <location>
        <begin position="247"/>
        <end position="256"/>
    </location>
</feature>
<feature type="compositionally biased region" description="Basic and acidic residues" evidence="2">
    <location>
        <begin position="1278"/>
        <end position="1291"/>
    </location>
</feature>
<feature type="compositionally biased region" description="Gly residues" evidence="2">
    <location>
        <begin position="431"/>
        <end position="440"/>
    </location>
</feature>
<feature type="region of interest" description="Disordered" evidence="2">
    <location>
        <begin position="1254"/>
        <end position="1319"/>
    </location>
</feature>
<dbReference type="GO" id="GO:0099572">
    <property type="term" value="C:postsynaptic specialization"/>
    <property type="evidence" value="ECO:0007669"/>
    <property type="project" value="TreeGrafter"/>
</dbReference>
<feature type="region of interest" description="Disordered" evidence="2">
    <location>
        <begin position="710"/>
        <end position="732"/>
    </location>
</feature>
<feature type="region of interest" description="Disordered" evidence="2">
    <location>
        <begin position="540"/>
        <end position="569"/>
    </location>
</feature>
<evidence type="ECO:0000313" key="4">
    <source>
        <dbReference type="Proteomes" id="UP001460270"/>
    </source>
</evidence>
<reference evidence="4" key="1">
    <citation type="submission" date="2024-04" db="EMBL/GenBank/DDBJ databases">
        <title>Salinicola lusitanus LLJ914,a marine bacterium isolated from the Okinawa Trough.</title>
        <authorList>
            <person name="Li J."/>
        </authorList>
    </citation>
    <scope>NUCLEOTIDE SEQUENCE [LARGE SCALE GENOMIC DNA]</scope>
</reference>
<feature type="compositionally biased region" description="Basic residues" evidence="2">
    <location>
        <begin position="372"/>
        <end position="384"/>
    </location>
</feature>
<dbReference type="Pfam" id="PF03359">
    <property type="entry name" value="GKAP"/>
    <property type="match status" value="1"/>
</dbReference>
<feature type="region of interest" description="Disordered" evidence="2">
    <location>
        <begin position="1061"/>
        <end position="1085"/>
    </location>
</feature>
<feature type="compositionally biased region" description="Polar residues" evidence="2">
    <location>
        <begin position="1073"/>
        <end position="1084"/>
    </location>
</feature>
<dbReference type="EMBL" id="JBBPFD010000001">
    <property type="protein sequence ID" value="KAK7945314.1"/>
    <property type="molecule type" value="Genomic_DNA"/>
</dbReference>
<feature type="region of interest" description="Disordered" evidence="2">
    <location>
        <begin position="140"/>
        <end position="159"/>
    </location>
</feature>
<dbReference type="PANTHER" id="PTHR12353:SF7">
    <property type="entry name" value="DISKS LARGE-ASSOCIATED PROTEIN 1"/>
    <property type="match status" value="1"/>
</dbReference>
<feature type="region of interest" description="Disordered" evidence="2">
    <location>
        <begin position="175"/>
        <end position="269"/>
    </location>
</feature>
<name>A0AAW0Q6V7_9GOBI</name>
<feature type="region of interest" description="Disordered" evidence="2">
    <location>
        <begin position="283"/>
        <end position="319"/>
    </location>
</feature>
<gene>
    <name evidence="3" type="ORF">WMY93_001042</name>
</gene>
<keyword evidence="4" id="KW-1185">Reference proteome</keyword>
<accession>A0AAW0Q6V7</accession>
<dbReference type="GO" id="GO:0023052">
    <property type="term" value="P:signaling"/>
    <property type="evidence" value="ECO:0007669"/>
    <property type="project" value="InterPro"/>
</dbReference>
<evidence type="ECO:0008006" key="5">
    <source>
        <dbReference type="Google" id="ProtNLM"/>
    </source>
</evidence>
<feature type="compositionally biased region" description="Polar residues" evidence="2">
    <location>
        <begin position="1307"/>
        <end position="1316"/>
    </location>
</feature>
<feature type="compositionally biased region" description="Gly residues" evidence="2">
    <location>
        <begin position="204"/>
        <end position="213"/>
    </location>
</feature>
<feature type="compositionally biased region" description="Low complexity" evidence="2">
    <location>
        <begin position="719"/>
        <end position="732"/>
    </location>
</feature>
<evidence type="ECO:0000256" key="1">
    <source>
        <dbReference type="ARBA" id="ARBA00008839"/>
    </source>
</evidence>
<dbReference type="Proteomes" id="UP001460270">
    <property type="component" value="Unassembled WGS sequence"/>
</dbReference>
<feature type="compositionally biased region" description="Basic and acidic residues" evidence="2">
    <location>
        <begin position="237"/>
        <end position="246"/>
    </location>
</feature>
<evidence type="ECO:0000313" key="3">
    <source>
        <dbReference type="EMBL" id="KAK7945314.1"/>
    </source>
</evidence>
<protein>
    <recommendedName>
        <fullName evidence="5">Disks large-associated protein 1</fullName>
    </recommendedName>
</protein>
<feature type="region of interest" description="Disordered" evidence="2">
    <location>
        <begin position="340"/>
        <end position="440"/>
    </location>
</feature>
<dbReference type="GO" id="GO:0098978">
    <property type="term" value="C:glutamatergic synapse"/>
    <property type="evidence" value="ECO:0007669"/>
    <property type="project" value="TreeGrafter"/>
</dbReference>
<comment type="similarity">
    <text evidence="1">Belongs to the SAPAP family.</text>
</comment>
<proteinExistence type="inferred from homology"/>
<feature type="compositionally biased region" description="Pro residues" evidence="2">
    <location>
        <begin position="288"/>
        <end position="298"/>
    </location>
</feature>
<sequence>MKGLSSSRAHHQLVSYEPSYDHHMDRKPFLISQMDMPVPVPIPSPSEMSYYNPQHSAYPSESNSIVPYGTFPRRCHSTSSSHRADSKDESMAVVPYVGGGGGGGYGAKTPTRVPANYEFERQSSFSRDGYHTLQYKRGMVAHTPGGMPPNNNNNDSPGRIRHLVHSVQKLFTKSHSLEGPHHTPSIKGPSNGSVSVMGGDRVSAGGGGGGGGSRASPDGESTPGGAGNRHRKRSKSRERCRSAEPKHRAHYHHHQLHGSASAPGSGYWSSDDNLERELCLYHPHHQQQPPPSPAPSISPSPIAMTISRYPGQPPLQQDYAHSPLTASQSQQYFGMMDPYGTLNEHTPLTHSHSHHGQSYHSHLHQQQQQQQQHHHHYGHHHQGHAHASSSSAAMSHQPLKVSRSNDVISKYSGISASNNADRGERERAGSSSGGGIGVGGGALMPLSLADGREKKGAWSSSLTVSRAREVFSNSNMTPRAQSPAAVGNLNLDRALVKAQASQQQHFLQVPQDDWGGFCPLVKEDDIPCRRMRSGSYVKAMAEDDSGDSDGSPKPSPKVQARRASYLKATQPSLTEMTTLQISTEHSPKLQIRSHSYLRAVSEVSINRSLDTLDPKALLDPKHLLSSPQYRSRNESYMRAMSTISQLSEVEVNGQIEQVCEQVYSELQQQAMDRAAGGMDSLEPMDTLPMPGCFRMRSPSYVRAIDQGCASEHEGEGGRPLLLLPASPPRTTATTVRTIQSSTVSSCITTYKKTPPLCPPNLHLLHLQTLHLHHGPEQHGVGPGRVHGGGGASRRHDHPIRTVQLHREHRQYEGPHSRHRGRQRSGAPRVWSDRTNLIGQRQGLKDSTTHTMQTTIEVSADSTLARKVFPPRPHRTGPPQLHEFLTSFTATNLLSRPSRRFQSRDRIEAPHLYSTGITVRLPSSKFTHSARSRRSQQLLDLVRAPVQISSLSASGYIERNLLSGDMCGYATRMPCESVSSRKMCRLQIARACGRPDDLPDPDDPSKFTSVGVQVEDNRGYRRFQRSNSVTQAVQADLDIADLLDTPLTSDTDLDVLSSGAVSRQFSRESRDAPPSTSTVSIQGSGNHYHACASDEYDEVGFDPSILPPPDPWIDSVSEDTLDMEYSSSALLEAVQRSVCQRDGRWFLKLLQAETERMEGWCRQIEQDQRENVLPEDILGKMRSAMGSAQLLMSQKFQQFRELCEENLNHSVHPRPVASDLAGFWDMLQLSIENISLKFDELHQLRANGWRPLEVPDRKERRLPPPVPKKPGKAPVHPPLARDRSLESSDKQRHDARKRLLQAKRAASVRQNSATESADSIEIYIPEAQTRL</sequence>
<dbReference type="GO" id="GO:0060090">
    <property type="term" value="F:molecular adaptor activity"/>
    <property type="evidence" value="ECO:0007669"/>
    <property type="project" value="TreeGrafter"/>
</dbReference>
<organism evidence="3 4">
    <name type="scientific">Mugilogobius chulae</name>
    <name type="common">yellowstripe goby</name>
    <dbReference type="NCBI Taxonomy" id="88201"/>
    <lineage>
        <taxon>Eukaryota</taxon>
        <taxon>Metazoa</taxon>
        <taxon>Chordata</taxon>
        <taxon>Craniata</taxon>
        <taxon>Vertebrata</taxon>
        <taxon>Euteleostomi</taxon>
        <taxon>Actinopterygii</taxon>
        <taxon>Neopterygii</taxon>
        <taxon>Teleostei</taxon>
        <taxon>Neoteleostei</taxon>
        <taxon>Acanthomorphata</taxon>
        <taxon>Gobiaria</taxon>
        <taxon>Gobiiformes</taxon>
        <taxon>Gobioidei</taxon>
        <taxon>Gobiidae</taxon>
        <taxon>Gobionellinae</taxon>
        <taxon>Mugilogobius</taxon>
    </lineage>
</organism>
<feature type="compositionally biased region" description="Low complexity" evidence="2">
    <location>
        <begin position="385"/>
        <end position="397"/>
    </location>
</feature>